<dbReference type="GO" id="GO:0008855">
    <property type="term" value="F:exodeoxyribonuclease VII activity"/>
    <property type="evidence" value="ECO:0007669"/>
    <property type="project" value="InterPro"/>
</dbReference>
<dbReference type="InterPro" id="IPR025824">
    <property type="entry name" value="OB-fold_nuc-bd_dom"/>
</dbReference>
<keyword evidence="3" id="KW-0378">Hydrolase</keyword>
<evidence type="ECO:0000256" key="4">
    <source>
        <dbReference type="ARBA" id="ARBA00022839"/>
    </source>
</evidence>
<dbReference type="PANTHER" id="PTHR30008">
    <property type="entry name" value="EXODEOXYRIBONUCLEASE 7 LARGE SUBUNIT"/>
    <property type="match status" value="1"/>
</dbReference>
<dbReference type="EMBL" id="UINC01018875">
    <property type="protein sequence ID" value="SVA79603.1"/>
    <property type="molecule type" value="Genomic_DNA"/>
</dbReference>
<proteinExistence type="inferred from homology"/>
<gene>
    <name evidence="7" type="ORF">METZ01_LOCUS132457</name>
</gene>
<dbReference type="PANTHER" id="PTHR30008:SF0">
    <property type="entry name" value="EXODEOXYRIBONUCLEASE 7 LARGE SUBUNIT"/>
    <property type="match status" value="1"/>
</dbReference>
<accession>A0A381YSU0</accession>
<evidence type="ECO:0000256" key="3">
    <source>
        <dbReference type="ARBA" id="ARBA00022801"/>
    </source>
</evidence>
<dbReference type="AlphaFoldDB" id="A0A381YSU0"/>
<dbReference type="NCBIfam" id="TIGR00237">
    <property type="entry name" value="xseA"/>
    <property type="match status" value="1"/>
</dbReference>
<evidence type="ECO:0000259" key="6">
    <source>
        <dbReference type="Pfam" id="PF13742"/>
    </source>
</evidence>
<feature type="non-terminal residue" evidence="7">
    <location>
        <position position="444"/>
    </location>
</feature>
<organism evidence="7">
    <name type="scientific">marine metagenome</name>
    <dbReference type="NCBI Taxonomy" id="408172"/>
    <lineage>
        <taxon>unclassified sequences</taxon>
        <taxon>metagenomes</taxon>
        <taxon>ecological metagenomes</taxon>
    </lineage>
</organism>
<feature type="domain" description="OB-fold nucleic acid binding" evidence="6">
    <location>
        <begin position="10"/>
        <end position="102"/>
    </location>
</feature>
<keyword evidence="4" id="KW-0269">Exonuclease</keyword>
<dbReference type="Pfam" id="PF13742">
    <property type="entry name" value="tRNA_anti_2"/>
    <property type="match status" value="1"/>
</dbReference>
<name>A0A381YSU0_9ZZZZ</name>
<dbReference type="GO" id="GO:0009318">
    <property type="term" value="C:exodeoxyribonuclease VII complex"/>
    <property type="evidence" value="ECO:0007669"/>
    <property type="project" value="InterPro"/>
</dbReference>
<protein>
    <submittedName>
        <fullName evidence="7">Uncharacterized protein</fullName>
    </submittedName>
</protein>
<dbReference type="Pfam" id="PF02601">
    <property type="entry name" value="Exonuc_VII_L"/>
    <property type="match status" value="1"/>
</dbReference>
<dbReference type="HAMAP" id="MF_00378">
    <property type="entry name" value="Exonuc_7_L"/>
    <property type="match status" value="1"/>
</dbReference>
<evidence type="ECO:0000259" key="5">
    <source>
        <dbReference type="Pfam" id="PF02601"/>
    </source>
</evidence>
<sequence>MENSDHEHIYSVSELNREVFNMLSSAFGVIWIEGEISNFVKSAAGHAYFSLKDESSQIRCAMFRQRNQLVDFEIENGKQILVKAKVGLYEARGDYQLIIEYLEEAGEGLLRQRFELLKNKLEREGLFDRANKLSLPRFPQKLGIISSSSGAAIQDIFNIIRRRFPSVDIFVYPTQVQGSQATKQICQAIETANDRNECELLILARGGGSLEDLWCFNEEDVARAIFQSRIPIISGIGHETDLTIADMVADHRAPTPSGAAEIALPDSEEIRRQLTGLEKQLYTNMKLLLNETKQQWLSFDSKLQQQHPVSLMEQYNQRFDLVLQRIKPIPKEYISRISNKINALNTRLFRSTPLPLSQEMKSETGNFHGRLISSIQEIYKNKEQLLFVSMAKLDGVSPLNTLGRGYAYVIEPKTKRHIRSIEQIKTGLDTRTRLKDGTFDAKIS</sequence>
<dbReference type="GO" id="GO:0003676">
    <property type="term" value="F:nucleic acid binding"/>
    <property type="evidence" value="ECO:0007669"/>
    <property type="project" value="InterPro"/>
</dbReference>
<keyword evidence="2" id="KW-0540">Nuclease</keyword>
<keyword evidence="1" id="KW-0963">Cytoplasm</keyword>
<feature type="domain" description="Exonuclease VII large subunit C-terminal" evidence="5">
    <location>
        <begin position="126"/>
        <end position="441"/>
    </location>
</feature>
<reference evidence="7" key="1">
    <citation type="submission" date="2018-05" db="EMBL/GenBank/DDBJ databases">
        <authorList>
            <person name="Lanie J.A."/>
            <person name="Ng W.-L."/>
            <person name="Kazmierczak K.M."/>
            <person name="Andrzejewski T.M."/>
            <person name="Davidsen T.M."/>
            <person name="Wayne K.J."/>
            <person name="Tettelin H."/>
            <person name="Glass J.I."/>
            <person name="Rusch D."/>
            <person name="Podicherti R."/>
            <person name="Tsui H.-C.T."/>
            <person name="Winkler M.E."/>
        </authorList>
    </citation>
    <scope>NUCLEOTIDE SEQUENCE</scope>
</reference>
<dbReference type="GO" id="GO:0006308">
    <property type="term" value="P:DNA catabolic process"/>
    <property type="evidence" value="ECO:0007669"/>
    <property type="project" value="InterPro"/>
</dbReference>
<dbReference type="CDD" id="cd04489">
    <property type="entry name" value="ExoVII_LU_OBF"/>
    <property type="match status" value="1"/>
</dbReference>
<dbReference type="InterPro" id="IPR003753">
    <property type="entry name" value="Exonuc_VII_L"/>
</dbReference>
<evidence type="ECO:0000313" key="7">
    <source>
        <dbReference type="EMBL" id="SVA79603.1"/>
    </source>
</evidence>
<evidence type="ECO:0000256" key="2">
    <source>
        <dbReference type="ARBA" id="ARBA00022722"/>
    </source>
</evidence>
<evidence type="ECO:0000256" key="1">
    <source>
        <dbReference type="ARBA" id="ARBA00022490"/>
    </source>
</evidence>
<dbReference type="InterPro" id="IPR020579">
    <property type="entry name" value="Exonuc_VII_lsu_C"/>
</dbReference>